<sequence length="137" mass="15324">MDRDGGVKNPYGSVNLPRAQLKSSFVRKTTGEDLDSVVIANPAVVPVYPSYTVQTQDHATGEAPKVQWEGNKIRTQESWRRPHNPYGSQKAQNGGHSSTMYNVDLDKRYVERDDEPCCCYPFCKCCPCCQKSCCVIS</sequence>
<proteinExistence type="predicted"/>
<dbReference type="AlphaFoldDB" id="A0A8C5R8V3"/>
<dbReference type="OrthoDB" id="9037182at2759"/>
<evidence type="ECO:0000256" key="1">
    <source>
        <dbReference type="SAM" id="MobiDB-lite"/>
    </source>
</evidence>
<organism evidence="2 3">
    <name type="scientific">Leptobrachium leishanense</name>
    <name type="common">Leishan spiny toad</name>
    <dbReference type="NCBI Taxonomy" id="445787"/>
    <lineage>
        <taxon>Eukaryota</taxon>
        <taxon>Metazoa</taxon>
        <taxon>Chordata</taxon>
        <taxon>Craniata</taxon>
        <taxon>Vertebrata</taxon>
        <taxon>Euteleostomi</taxon>
        <taxon>Amphibia</taxon>
        <taxon>Batrachia</taxon>
        <taxon>Anura</taxon>
        <taxon>Pelobatoidea</taxon>
        <taxon>Megophryidae</taxon>
        <taxon>Leptobrachium</taxon>
    </lineage>
</organism>
<feature type="compositionally biased region" description="Polar residues" evidence="1">
    <location>
        <begin position="86"/>
        <end position="98"/>
    </location>
</feature>
<dbReference type="GeneTree" id="ENSGT00960000191971"/>
<keyword evidence="3" id="KW-1185">Reference proteome</keyword>
<feature type="region of interest" description="Disordered" evidence="1">
    <location>
        <begin position="79"/>
        <end position="98"/>
    </location>
</feature>
<accession>A0A8C5R8V3</accession>
<dbReference type="Proteomes" id="UP000694569">
    <property type="component" value="Unplaced"/>
</dbReference>
<evidence type="ECO:0000313" key="2">
    <source>
        <dbReference type="Ensembl" id="ENSLLEP00000048130.1"/>
    </source>
</evidence>
<evidence type="ECO:0008006" key="4">
    <source>
        <dbReference type="Google" id="ProtNLM"/>
    </source>
</evidence>
<name>A0A8C5R8V3_9ANUR</name>
<dbReference type="Pfam" id="PF10631">
    <property type="entry name" value="DUF2477"/>
    <property type="match status" value="1"/>
</dbReference>
<protein>
    <recommendedName>
        <fullName evidence="4">Cysteine-rich tail protein 1</fullName>
    </recommendedName>
</protein>
<dbReference type="Ensembl" id="ENSLLET00000050015.1">
    <property type="protein sequence ID" value="ENSLLEP00000048130.1"/>
    <property type="gene ID" value="ENSLLEG00000030378.1"/>
</dbReference>
<reference evidence="2" key="2">
    <citation type="submission" date="2025-09" db="UniProtKB">
        <authorList>
            <consortium name="Ensembl"/>
        </authorList>
    </citation>
    <scope>IDENTIFICATION</scope>
</reference>
<reference evidence="2" key="1">
    <citation type="submission" date="2025-08" db="UniProtKB">
        <authorList>
            <consortium name="Ensembl"/>
        </authorList>
    </citation>
    <scope>IDENTIFICATION</scope>
</reference>
<dbReference type="PANTHER" id="PTHR37879:SF1">
    <property type="entry name" value="CYSTEINE-RICH TAIL PROTEIN 1"/>
    <property type="match status" value="1"/>
</dbReference>
<dbReference type="PANTHER" id="PTHR37879">
    <property type="entry name" value="CYSTEINE-RICH TAIL PROTEIN 1"/>
    <property type="match status" value="1"/>
</dbReference>
<evidence type="ECO:0000313" key="3">
    <source>
        <dbReference type="Proteomes" id="UP000694569"/>
    </source>
</evidence>
<dbReference type="InterPro" id="IPR018904">
    <property type="entry name" value="UPF0574"/>
</dbReference>